<organism evidence="7 8">
    <name type="scientific">Actinomadura fulvescens</name>
    <dbReference type="NCBI Taxonomy" id="46160"/>
    <lineage>
        <taxon>Bacteria</taxon>
        <taxon>Bacillati</taxon>
        <taxon>Actinomycetota</taxon>
        <taxon>Actinomycetes</taxon>
        <taxon>Streptosporangiales</taxon>
        <taxon>Thermomonosporaceae</taxon>
        <taxon>Actinomadura</taxon>
    </lineage>
</organism>
<reference evidence="8" key="1">
    <citation type="journal article" date="2019" name="Int. J. Syst. Evol. Microbiol.">
        <title>The Global Catalogue of Microorganisms (GCM) 10K type strain sequencing project: providing services to taxonomists for standard genome sequencing and annotation.</title>
        <authorList>
            <consortium name="The Broad Institute Genomics Platform"/>
            <consortium name="The Broad Institute Genome Sequencing Center for Infectious Disease"/>
            <person name="Wu L."/>
            <person name="Ma J."/>
        </authorList>
    </citation>
    <scope>NUCLEOTIDE SEQUENCE [LARGE SCALE GENOMIC DNA]</scope>
    <source>
        <strain evidence="8">JCM 6833</strain>
    </source>
</reference>
<comment type="cofactor">
    <cofactor evidence="1">
        <name>[4Fe-4S] cluster</name>
        <dbReference type="ChEBI" id="CHEBI:49883"/>
    </cofactor>
</comment>
<dbReference type="Gene3D" id="3.30.70.20">
    <property type="match status" value="1"/>
</dbReference>
<dbReference type="RefSeq" id="WP_344542318.1">
    <property type="nucleotide sequence ID" value="NZ_BAAATD010000004.1"/>
</dbReference>
<dbReference type="PROSITE" id="PS51379">
    <property type="entry name" value="4FE4S_FER_2"/>
    <property type="match status" value="2"/>
</dbReference>
<dbReference type="EMBL" id="BAAATD010000004">
    <property type="protein sequence ID" value="GAA2599600.1"/>
    <property type="molecule type" value="Genomic_DNA"/>
</dbReference>
<gene>
    <name evidence="7" type="ORF">GCM10010411_36480</name>
</gene>
<accession>A0ABP6C4Y3</accession>
<feature type="domain" description="4Fe-4S ferredoxin-type" evidence="6">
    <location>
        <begin position="38"/>
        <end position="68"/>
    </location>
</feature>
<dbReference type="InterPro" id="IPR050157">
    <property type="entry name" value="PSI_iron-sulfur_center"/>
</dbReference>
<dbReference type="SUPFAM" id="SSF54862">
    <property type="entry name" value="4Fe-4S ferredoxins"/>
    <property type="match status" value="1"/>
</dbReference>
<evidence type="ECO:0000256" key="1">
    <source>
        <dbReference type="ARBA" id="ARBA00001966"/>
    </source>
</evidence>
<evidence type="ECO:0000256" key="3">
    <source>
        <dbReference type="ARBA" id="ARBA00022723"/>
    </source>
</evidence>
<dbReference type="PANTHER" id="PTHR24960:SF79">
    <property type="entry name" value="PHOTOSYSTEM I IRON-SULFUR CENTER"/>
    <property type="match status" value="1"/>
</dbReference>
<dbReference type="PANTHER" id="PTHR24960">
    <property type="entry name" value="PHOTOSYSTEM I IRON-SULFUR CENTER-RELATED"/>
    <property type="match status" value="1"/>
</dbReference>
<evidence type="ECO:0000313" key="8">
    <source>
        <dbReference type="Proteomes" id="UP001501509"/>
    </source>
</evidence>
<evidence type="ECO:0000256" key="4">
    <source>
        <dbReference type="ARBA" id="ARBA00023004"/>
    </source>
</evidence>
<feature type="domain" description="4Fe-4S ferredoxin-type" evidence="6">
    <location>
        <begin position="10"/>
        <end position="36"/>
    </location>
</feature>
<evidence type="ECO:0000256" key="5">
    <source>
        <dbReference type="ARBA" id="ARBA00023014"/>
    </source>
</evidence>
<keyword evidence="8" id="KW-1185">Reference proteome</keyword>
<sequence>MGIVSEVRPHLRVIVTDRCQGCGACLLTCPEHAIRPHGRPLLVLDELCTGCGECIEVCPVDAIDEHPGTIEESPCVTEENPCATR</sequence>
<keyword evidence="2" id="KW-0004">4Fe-4S</keyword>
<dbReference type="PROSITE" id="PS00198">
    <property type="entry name" value="4FE4S_FER_1"/>
    <property type="match status" value="1"/>
</dbReference>
<name>A0ABP6C4Y3_9ACTN</name>
<dbReference type="InterPro" id="IPR017900">
    <property type="entry name" value="4Fe4S_Fe_S_CS"/>
</dbReference>
<comment type="caution">
    <text evidence="7">The sequence shown here is derived from an EMBL/GenBank/DDBJ whole genome shotgun (WGS) entry which is preliminary data.</text>
</comment>
<evidence type="ECO:0000313" key="7">
    <source>
        <dbReference type="EMBL" id="GAA2599600.1"/>
    </source>
</evidence>
<keyword evidence="5" id="KW-0411">Iron-sulfur</keyword>
<evidence type="ECO:0000256" key="2">
    <source>
        <dbReference type="ARBA" id="ARBA00022485"/>
    </source>
</evidence>
<keyword evidence="4" id="KW-0408">Iron</keyword>
<proteinExistence type="predicted"/>
<dbReference type="Proteomes" id="UP001501509">
    <property type="component" value="Unassembled WGS sequence"/>
</dbReference>
<keyword evidence="3" id="KW-0479">Metal-binding</keyword>
<protein>
    <recommendedName>
        <fullName evidence="6">4Fe-4S ferredoxin-type domain-containing protein</fullName>
    </recommendedName>
</protein>
<dbReference type="InterPro" id="IPR017896">
    <property type="entry name" value="4Fe4S_Fe-S-bd"/>
</dbReference>
<evidence type="ECO:0000259" key="6">
    <source>
        <dbReference type="PROSITE" id="PS51379"/>
    </source>
</evidence>
<dbReference type="Pfam" id="PF14697">
    <property type="entry name" value="Fer4_21"/>
    <property type="match status" value="1"/>
</dbReference>